<keyword evidence="1" id="KW-0472">Membrane</keyword>
<proteinExistence type="predicted"/>
<dbReference type="RefSeq" id="WP_256420321.1">
    <property type="nucleotide sequence ID" value="NZ_JANHDI010000002.1"/>
</dbReference>
<keyword evidence="1" id="KW-1133">Transmembrane helix</keyword>
<keyword evidence="3" id="KW-1185">Reference proteome</keyword>
<feature type="transmembrane region" description="Helical" evidence="1">
    <location>
        <begin position="110"/>
        <end position="130"/>
    </location>
</feature>
<feature type="transmembrane region" description="Helical" evidence="1">
    <location>
        <begin position="44"/>
        <end position="70"/>
    </location>
</feature>
<gene>
    <name evidence="2" type="ORF">ACFSBX_19105</name>
</gene>
<name>A0ABD6CUU5_9EURY</name>
<evidence type="ECO:0000256" key="1">
    <source>
        <dbReference type="SAM" id="Phobius"/>
    </source>
</evidence>
<dbReference type="EMBL" id="JBHUDK010000033">
    <property type="protein sequence ID" value="MFD1601046.1"/>
    <property type="molecule type" value="Genomic_DNA"/>
</dbReference>
<comment type="caution">
    <text evidence="2">The sequence shown here is derived from an EMBL/GenBank/DDBJ whole genome shotgun (WGS) entry which is preliminary data.</text>
</comment>
<evidence type="ECO:0000313" key="3">
    <source>
        <dbReference type="Proteomes" id="UP001597085"/>
    </source>
</evidence>
<reference evidence="2 3" key="1">
    <citation type="journal article" date="2019" name="Int. J. Syst. Evol. Microbiol.">
        <title>The Global Catalogue of Microorganisms (GCM) 10K type strain sequencing project: providing services to taxonomists for standard genome sequencing and annotation.</title>
        <authorList>
            <consortium name="The Broad Institute Genomics Platform"/>
            <consortium name="The Broad Institute Genome Sequencing Center for Infectious Disease"/>
            <person name="Wu L."/>
            <person name="Ma J."/>
        </authorList>
    </citation>
    <scope>NUCLEOTIDE SEQUENCE [LARGE SCALE GENOMIC DNA]</scope>
    <source>
        <strain evidence="2 3">CGMCC 1.12121</strain>
    </source>
</reference>
<feature type="transmembrane region" description="Helical" evidence="1">
    <location>
        <begin position="76"/>
        <end position="98"/>
    </location>
</feature>
<dbReference type="Proteomes" id="UP001597085">
    <property type="component" value="Unassembled WGS sequence"/>
</dbReference>
<protein>
    <submittedName>
        <fullName evidence="2">Uncharacterized protein</fullName>
    </submittedName>
</protein>
<organism evidence="2 3">
    <name type="scientific">Halobellus rarus</name>
    <dbReference type="NCBI Taxonomy" id="1126237"/>
    <lineage>
        <taxon>Archaea</taxon>
        <taxon>Methanobacteriati</taxon>
        <taxon>Methanobacteriota</taxon>
        <taxon>Stenosarchaea group</taxon>
        <taxon>Halobacteria</taxon>
        <taxon>Halobacteriales</taxon>
        <taxon>Haloferacaceae</taxon>
        <taxon>Halobellus</taxon>
    </lineage>
</organism>
<keyword evidence="1" id="KW-0812">Transmembrane</keyword>
<feature type="transmembrane region" description="Helical" evidence="1">
    <location>
        <begin position="12"/>
        <end position="37"/>
    </location>
</feature>
<dbReference type="AlphaFoldDB" id="A0ABD6CUU5"/>
<sequence length="372" mass="40438">MNTLLLSSATIVLLFLLIVNWKFAIVSASFVAIFAYFLGPQSALILLVGYGALLLFIEAGTALFVGIVLIGLSSLVGLRLAITILVFVAVLLSFLLVLGLSEGQKSQTKGITDFGILLLSGLLSSVSTFVSRIEAVGTLPSPRQLFKKVFSWFPGADFTREVREDFVQRGASYVRKGTVDVNKSPERLANEVRAAHNNAGQLLSDGEANIALLLAIISLFPFLPENLSPPLWLTPPEWAGIVLSVTILFGVSFRDAALDAVLYHDVSASEGQERLVVMSDWNQYLSNGSKVLRAIALLRGMRAISTTAYDHYLDWVLGESVKGDGASTIGLVSQWRELACFVRADRQEISPSKASKQLFSEDIFEESSNTET</sequence>
<accession>A0ABD6CUU5</accession>
<evidence type="ECO:0000313" key="2">
    <source>
        <dbReference type="EMBL" id="MFD1601046.1"/>
    </source>
</evidence>